<name>A0A420VXF6_9SPHI</name>
<keyword evidence="3" id="KW-1185">Reference proteome</keyword>
<dbReference type="RefSeq" id="WP_121125053.1">
    <property type="nucleotide sequence ID" value="NZ_RBWS01000010.1"/>
</dbReference>
<protein>
    <submittedName>
        <fullName evidence="2">GNAT family N-acetyltransferase</fullName>
    </submittedName>
</protein>
<evidence type="ECO:0000313" key="3">
    <source>
        <dbReference type="Proteomes" id="UP000282423"/>
    </source>
</evidence>
<dbReference type="CDD" id="cd04301">
    <property type="entry name" value="NAT_SF"/>
    <property type="match status" value="1"/>
</dbReference>
<evidence type="ECO:0000259" key="1">
    <source>
        <dbReference type="PROSITE" id="PS51186"/>
    </source>
</evidence>
<feature type="domain" description="N-acetyltransferase" evidence="1">
    <location>
        <begin position="12"/>
        <end position="172"/>
    </location>
</feature>
<proteinExistence type="predicted"/>
<evidence type="ECO:0000313" key="2">
    <source>
        <dbReference type="EMBL" id="RKO70935.1"/>
    </source>
</evidence>
<dbReference type="OrthoDB" id="667047at2"/>
<reference evidence="2 3" key="1">
    <citation type="submission" date="2018-10" db="EMBL/GenBank/DDBJ databases">
        <title>Sphingobacterium sp. M05W1-28.</title>
        <authorList>
            <person name="Cai H."/>
        </authorList>
    </citation>
    <scope>NUCLEOTIDE SEQUENCE [LARGE SCALE GENOMIC DNA]</scope>
    <source>
        <strain evidence="2 3">M05W1-28</strain>
    </source>
</reference>
<dbReference type="InterPro" id="IPR000182">
    <property type="entry name" value="GNAT_dom"/>
</dbReference>
<dbReference type="SUPFAM" id="SSF55729">
    <property type="entry name" value="Acyl-CoA N-acyltransferases (Nat)"/>
    <property type="match status" value="1"/>
</dbReference>
<dbReference type="AlphaFoldDB" id="A0A420VXF6"/>
<dbReference type="GO" id="GO:0016747">
    <property type="term" value="F:acyltransferase activity, transferring groups other than amino-acyl groups"/>
    <property type="evidence" value="ECO:0007669"/>
    <property type="project" value="InterPro"/>
</dbReference>
<dbReference type="Pfam" id="PF00583">
    <property type="entry name" value="Acetyltransf_1"/>
    <property type="match status" value="1"/>
</dbReference>
<gene>
    <name evidence="2" type="ORF">D7322_14780</name>
</gene>
<sequence length="172" mass="19528">MIIKEEISKENYVLRRIAPVQWEDYKKIRLEALHTDPGVFGSNYQREAAYSQQDWVALLENENCAMFGLYNQEAIVGLTGVVVDRDDASNAILIASFVREPHRGKGLSRLFYQARIAWAREKGCAQITVSHRAGNESSKAANQAFKFTYTHSREVEWPDGTVAAELMYVLVL</sequence>
<dbReference type="PROSITE" id="PS51186">
    <property type="entry name" value="GNAT"/>
    <property type="match status" value="1"/>
</dbReference>
<dbReference type="EMBL" id="RBWS01000010">
    <property type="protein sequence ID" value="RKO70935.1"/>
    <property type="molecule type" value="Genomic_DNA"/>
</dbReference>
<dbReference type="InterPro" id="IPR016181">
    <property type="entry name" value="Acyl_CoA_acyltransferase"/>
</dbReference>
<keyword evidence="2" id="KW-0808">Transferase</keyword>
<dbReference type="Proteomes" id="UP000282423">
    <property type="component" value="Unassembled WGS sequence"/>
</dbReference>
<comment type="caution">
    <text evidence="2">The sequence shown here is derived from an EMBL/GenBank/DDBJ whole genome shotgun (WGS) entry which is preliminary data.</text>
</comment>
<organism evidence="2 3">
    <name type="scientific">Sphingobacterium puteale</name>
    <dbReference type="NCBI Taxonomy" id="2420510"/>
    <lineage>
        <taxon>Bacteria</taxon>
        <taxon>Pseudomonadati</taxon>
        <taxon>Bacteroidota</taxon>
        <taxon>Sphingobacteriia</taxon>
        <taxon>Sphingobacteriales</taxon>
        <taxon>Sphingobacteriaceae</taxon>
        <taxon>Sphingobacterium</taxon>
    </lineage>
</organism>
<dbReference type="Gene3D" id="3.40.630.30">
    <property type="match status" value="1"/>
</dbReference>
<accession>A0A420VXF6</accession>